<dbReference type="RefSeq" id="XP_067491063.1">
    <property type="nucleotide sequence ID" value="XM_067632834.1"/>
</dbReference>
<feature type="region of interest" description="Disordered" evidence="1">
    <location>
        <begin position="160"/>
        <end position="220"/>
    </location>
</feature>
<dbReference type="Proteomes" id="UP000283090">
    <property type="component" value="Unassembled WGS sequence"/>
</dbReference>
<name>A0A437A301_ARTFL</name>
<feature type="chain" id="PRO_5019461144" description="SCP domain-containing protein" evidence="2">
    <location>
        <begin position="20"/>
        <end position="471"/>
    </location>
</feature>
<evidence type="ECO:0000256" key="2">
    <source>
        <dbReference type="SAM" id="SignalP"/>
    </source>
</evidence>
<feature type="compositionally biased region" description="Acidic residues" evidence="1">
    <location>
        <begin position="172"/>
        <end position="197"/>
    </location>
</feature>
<comment type="caution">
    <text evidence="3">The sequence shown here is derived from an EMBL/GenBank/DDBJ whole genome shotgun (WGS) entry which is preliminary data.</text>
</comment>
<accession>A0A437A301</accession>
<evidence type="ECO:0000256" key="1">
    <source>
        <dbReference type="SAM" id="MobiDB-lite"/>
    </source>
</evidence>
<proteinExistence type="predicted"/>
<dbReference type="VEuPathDB" id="FungiDB:DFL_003840"/>
<dbReference type="GeneID" id="93586151"/>
<gene>
    <name evidence="3" type="ORF">DFL_003840</name>
</gene>
<reference evidence="3 4" key="1">
    <citation type="submission" date="2019-01" db="EMBL/GenBank/DDBJ databases">
        <title>Intercellular communication is required for trap formation in the nematode-trapping fungus Duddingtonia flagrans.</title>
        <authorList>
            <person name="Youssar L."/>
            <person name="Wernet V."/>
            <person name="Hensel N."/>
            <person name="Hildebrandt H.-G."/>
            <person name="Fischer R."/>
        </authorList>
    </citation>
    <scope>NUCLEOTIDE SEQUENCE [LARGE SCALE GENOMIC DNA]</scope>
    <source>
        <strain evidence="3 4">CBS H-5679</strain>
    </source>
</reference>
<organism evidence="3 4">
    <name type="scientific">Arthrobotrys flagrans</name>
    <name type="common">Nematode-trapping fungus</name>
    <name type="synonym">Trichothecium flagrans</name>
    <dbReference type="NCBI Taxonomy" id="97331"/>
    <lineage>
        <taxon>Eukaryota</taxon>
        <taxon>Fungi</taxon>
        <taxon>Dikarya</taxon>
        <taxon>Ascomycota</taxon>
        <taxon>Pezizomycotina</taxon>
        <taxon>Orbiliomycetes</taxon>
        <taxon>Orbiliales</taxon>
        <taxon>Orbiliaceae</taxon>
        <taxon>Arthrobotrys</taxon>
    </lineage>
</organism>
<dbReference type="AlphaFoldDB" id="A0A437A301"/>
<dbReference type="EMBL" id="SAEB01000006">
    <property type="protein sequence ID" value="RVD85519.1"/>
    <property type="molecule type" value="Genomic_DNA"/>
</dbReference>
<evidence type="ECO:0000313" key="4">
    <source>
        <dbReference type="Proteomes" id="UP000283090"/>
    </source>
</evidence>
<sequence length="471" mass="52465">MVATKYLLGAILTSTSVLGVYIPHAPRAEPSKFKTSSASYSSINGPHIVTITSAGRVVTTLVYNKNMTMHGTGTRGTHIPTTTAFSTMKSMHNKTMSMTRPDDMWDEDDTEMTSSYKFDDTEMTSSYKFDDMDMTSTMMDDMTTYPTMSVGHNMTKTSIVDDEGMETPSPTMDDEEDMPSPTDEEDMPSPTHDEEDMPSPTHDEEMPSPTMDDEEEMPSSTMTTEMSLTMAMATKMPTMTTHATPATTMTSMPTVSSTTTTAAAMPTSPAGKSDSIFTDKIRYAYYSKIPKDQLVYISNHIFEQVDKWGKIKLVADAELRNSMVAGKAWYEKQKEKNGKESVCTAPAYTGGDSKDPLIYCNKESRYGVRINNLMDTAWTETCWEHINNAVWLAQAITSGNIGIPEGEVPEYYMTANTPTPTRFFQHKDIEISKETPWNVTGQVFRGGNPLRMAYITLENPGCPDIWKNIEM</sequence>
<protein>
    <recommendedName>
        <fullName evidence="5">SCP domain-containing protein</fullName>
    </recommendedName>
</protein>
<feature type="signal peptide" evidence="2">
    <location>
        <begin position="1"/>
        <end position="19"/>
    </location>
</feature>
<dbReference type="OrthoDB" id="5388972at2759"/>
<keyword evidence="4" id="KW-1185">Reference proteome</keyword>
<evidence type="ECO:0008006" key="5">
    <source>
        <dbReference type="Google" id="ProtNLM"/>
    </source>
</evidence>
<evidence type="ECO:0000313" key="3">
    <source>
        <dbReference type="EMBL" id="RVD85519.1"/>
    </source>
</evidence>
<keyword evidence="2" id="KW-0732">Signal</keyword>